<reference evidence="2 3" key="1">
    <citation type="submission" date="2020-08" db="EMBL/GenBank/DDBJ databases">
        <title>Genomic Encyclopedia of Type Strains, Phase IV (KMG-IV): sequencing the most valuable type-strain genomes for metagenomic binning, comparative biology and taxonomic classification.</title>
        <authorList>
            <person name="Goeker M."/>
        </authorList>
    </citation>
    <scope>NUCLEOTIDE SEQUENCE [LARGE SCALE GENOMIC DNA]</scope>
    <source>
        <strain evidence="2 3">DSM 22368</strain>
    </source>
</reference>
<keyword evidence="1" id="KW-1133">Transmembrane helix</keyword>
<evidence type="ECO:0000313" key="2">
    <source>
        <dbReference type="EMBL" id="MBB6519762.1"/>
    </source>
</evidence>
<evidence type="ECO:0000313" key="3">
    <source>
        <dbReference type="Proteomes" id="UP000528457"/>
    </source>
</evidence>
<feature type="transmembrane region" description="Helical" evidence="1">
    <location>
        <begin position="39"/>
        <end position="58"/>
    </location>
</feature>
<comment type="caution">
    <text evidence="2">The sequence shown here is derived from an EMBL/GenBank/DDBJ whole genome shotgun (WGS) entry which is preliminary data.</text>
</comment>
<dbReference type="EMBL" id="JACHHT010000001">
    <property type="protein sequence ID" value="MBB6519762.1"/>
    <property type="molecule type" value="Genomic_DNA"/>
</dbReference>
<keyword evidence="3" id="KW-1185">Reference proteome</keyword>
<dbReference type="InParanoid" id="A0A7X0JP88"/>
<organism evidence="2 3">
    <name type="scientific">Pseudoteredinibacter isoporae</name>
    <dbReference type="NCBI Taxonomy" id="570281"/>
    <lineage>
        <taxon>Bacteria</taxon>
        <taxon>Pseudomonadati</taxon>
        <taxon>Pseudomonadota</taxon>
        <taxon>Gammaproteobacteria</taxon>
        <taxon>Cellvibrionales</taxon>
        <taxon>Cellvibrionaceae</taxon>
        <taxon>Pseudoteredinibacter</taxon>
    </lineage>
</organism>
<keyword evidence="1" id="KW-0812">Transmembrane</keyword>
<name>A0A7X0JP88_9GAMM</name>
<dbReference type="Proteomes" id="UP000528457">
    <property type="component" value="Unassembled WGS sequence"/>
</dbReference>
<protein>
    <submittedName>
        <fullName evidence="2">Uncharacterized protein</fullName>
    </submittedName>
</protein>
<keyword evidence="1" id="KW-0472">Membrane</keyword>
<dbReference type="AlphaFoldDB" id="A0A7X0JP88"/>
<sequence>MKDFWKVIGVLLLVWVVYDLYAGYTILHEVIYMEESPTLYWGGIVIWLTLAISCFFSWDSEEES</sequence>
<proteinExistence type="predicted"/>
<dbReference type="RefSeq" id="WP_166853182.1">
    <property type="nucleotide sequence ID" value="NZ_JAAONY010000001.1"/>
</dbReference>
<gene>
    <name evidence="2" type="ORF">HNR48_000040</name>
</gene>
<accession>A0A7X0JP88</accession>
<feature type="transmembrane region" description="Helical" evidence="1">
    <location>
        <begin position="7"/>
        <end position="27"/>
    </location>
</feature>
<evidence type="ECO:0000256" key="1">
    <source>
        <dbReference type="SAM" id="Phobius"/>
    </source>
</evidence>